<gene>
    <name evidence="1" type="ORF">FRY74_05895</name>
</gene>
<proteinExistence type="predicted"/>
<evidence type="ECO:0000313" key="2">
    <source>
        <dbReference type="Proteomes" id="UP000321721"/>
    </source>
</evidence>
<dbReference type="Proteomes" id="UP000321721">
    <property type="component" value="Unassembled WGS sequence"/>
</dbReference>
<dbReference type="RefSeq" id="WP_147099556.1">
    <property type="nucleotide sequence ID" value="NZ_VOOS01000002.1"/>
</dbReference>
<evidence type="ECO:0000313" key="1">
    <source>
        <dbReference type="EMBL" id="TXB66101.1"/>
    </source>
</evidence>
<keyword evidence="2" id="KW-1185">Reference proteome</keyword>
<accession>A0A5C6RUU0</accession>
<sequence length="184" mass="20863">MSTYKIEISKSITLNDLNESFGIFVYRATRIPPHLGLFIDGKVYDITAVGPTLGLDLNSFYNTAVKRKMEVLFIGLNDVKMSNLYNLESRIEASVMKHQMVSELKSCLVPILEVLEEICSIKASQVHFFFDLYPQLKSKKLIKFTSQLGLNAKIDNNILELTTYTQEDIKDCIAALDRKSNLVC</sequence>
<dbReference type="AlphaFoldDB" id="A0A5C6RUU0"/>
<comment type="caution">
    <text evidence="1">The sequence shown here is derived from an EMBL/GenBank/DDBJ whole genome shotgun (WGS) entry which is preliminary data.</text>
</comment>
<name>A0A5C6RUU0_9FLAO</name>
<protein>
    <submittedName>
        <fullName evidence="1">Uncharacterized protein</fullName>
    </submittedName>
</protein>
<reference evidence="1 2" key="1">
    <citation type="submission" date="2019-08" db="EMBL/GenBank/DDBJ databases">
        <title>Genome of Vicingus serpentipes NCIMB 15042.</title>
        <authorList>
            <person name="Bowman J.P."/>
        </authorList>
    </citation>
    <scope>NUCLEOTIDE SEQUENCE [LARGE SCALE GENOMIC DNA]</scope>
    <source>
        <strain evidence="1 2">NCIMB 15042</strain>
    </source>
</reference>
<organism evidence="1 2">
    <name type="scientific">Vicingus serpentipes</name>
    <dbReference type="NCBI Taxonomy" id="1926625"/>
    <lineage>
        <taxon>Bacteria</taxon>
        <taxon>Pseudomonadati</taxon>
        <taxon>Bacteroidota</taxon>
        <taxon>Flavobacteriia</taxon>
        <taxon>Flavobacteriales</taxon>
        <taxon>Vicingaceae</taxon>
        <taxon>Vicingus</taxon>
    </lineage>
</organism>
<dbReference type="EMBL" id="VOOS01000002">
    <property type="protein sequence ID" value="TXB66101.1"/>
    <property type="molecule type" value="Genomic_DNA"/>
</dbReference>